<protein>
    <submittedName>
        <fullName evidence="8">Zinc finger protein 64 homolog, isoforms 1 and 2-like</fullName>
    </submittedName>
</protein>
<evidence type="ECO:0000256" key="5">
    <source>
        <dbReference type="PROSITE-ProRule" id="PRU00042"/>
    </source>
</evidence>
<name>A0A6P6J7V8_CARAU</name>
<keyword evidence="1" id="KW-0479">Metal-binding</keyword>
<evidence type="ECO:0000256" key="4">
    <source>
        <dbReference type="ARBA" id="ARBA00022833"/>
    </source>
</evidence>
<evidence type="ECO:0000313" key="8">
    <source>
        <dbReference type="RefSeq" id="XP_026055493.1"/>
    </source>
</evidence>
<organism evidence="7 8">
    <name type="scientific">Carassius auratus</name>
    <name type="common">Goldfish</name>
    <dbReference type="NCBI Taxonomy" id="7957"/>
    <lineage>
        <taxon>Eukaryota</taxon>
        <taxon>Metazoa</taxon>
        <taxon>Chordata</taxon>
        <taxon>Craniata</taxon>
        <taxon>Vertebrata</taxon>
        <taxon>Euteleostomi</taxon>
        <taxon>Actinopterygii</taxon>
        <taxon>Neopterygii</taxon>
        <taxon>Teleostei</taxon>
        <taxon>Ostariophysi</taxon>
        <taxon>Cypriniformes</taxon>
        <taxon>Cyprinidae</taxon>
        <taxon>Cyprininae</taxon>
        <taxon>Carassius</taxon>
    </lineage>
</organism>
<dbReference type="GO" id="GO:0008270">
    <property type="term" value="F:zinc ion binding"/>
    <property type="evidence" value="ECO:0007669"/>
    <property type="project" value="UniProtKB-KW"/>
</dbReference>
<gene>
    <name evidence="8" type="primary">LOC113041269</name>
</gene>
<dbReference type="Proteomes" id="UP000515129">
    <property type="component" value="Chromosome 23"/>
</dbReference>
<dbReference type="PANTHER" id="PTHR24403">
    <property type="entry name" value="ZINC FINGER PROTEIN"/>
    <property type="match status" value="1"/>
</dbReference>
<evidence type="ECO:0000313" key="7">
    <source>
        <dbReference type="Proteomes" id="UP000515129"/>
    </source>
</evidence>
<dbReference type="GeneID" id="113041269"/>
<dbReference type="Gene3D" id="3.30.160.60">
    <property type="entry name" value="Classic Zinc Finger"/>
    <property type="match status" value="2"/>
</dbReference>
<dbReference type="PROSITE" id="PS50157">
    <property type="entry name" value="ZINC_FINGER_C2H2_2"/>
    <property type="match status" value="1"/>
</dbReference>
<dbReference type="SUPFAM" id="SSF57667">
    <property type="entry name" value="beta-beta-alpha zinc fingers"/>
    <property type="match status" value="1"/>
</dbReference>
<keyword evidence="3 5" id="KW-0863">Zinc-finger</keyword>
<accession>A0A6P6J7V8</accession>
<dbReference type="PANTHER" id="PTHR24403:SF43">
    <property type="entry name" value="ZINC FINGER PROTEIN 64"/>
    <property type="match status" value="1"/>
</dbReference>
<dbReference type="InterPro" id="IPR050688">
    <property type="entry name" value="Zinc_finger/UBP_domain"/>
</dbReference>
<dbReference type="GO" id="GO:0005634">
    <property type="term" value="C:nucleus"/>
    <property type="evidence" value="ECO:0007669"/>
    <property type="project" value="TreeGrafter"/>
</dbReference>
<keyword evidence="4" id="KW-0862">Zinc</keyword>
<dbReference type="RefSeq" id="XP_026055493.1">
    <property type="nucleotide sequence ID" value="XM_026199708.1"/>
</dbReference>
<dbReference type="PROSITE" id="PS00028">
    <property type="entry name" value="ZINC_FINGER_C2H2_1"/>
    <property type="match status" value="1"/>
</dbReference>
<keyword evidence="2" id="KW-0677">Repeat</keyword>
<evidence type="ECO:0000256" key="3">
    <source>
        <dbReference type="ARBA" id="ARBA00022771"/>
    </source>
</evidence>
<reference evidence="8" key="1">
    <citation type="submission" date="2025-08" db="UniProtKB">
        <authorList>
            <consortium name="RefSeq"/>
        </authorList>
    </citation>
    <scope>IDENTIFICATION</scope>
    <source>
        <strain evidence="8">Wakin</strain>
        <tissue evidence="8">Muscle</tissue>
    </source>
</reference>
<dbReference type="GO" id="GO:0045944">
    <property type="term" value="P:positive regulation of transcription by RNA polymerase II"/>
    <property type="evidence" value="ECO:0007669"/>
    <property type="project" value="TreeGrafter"/>
</dbReference>
<dbReference type="KEGG" id="caua:113041269"/>
<sequence>MVTLHKGERPFDCELCHMPQLQPADRSPPISHRFQCNQCDAKFKINSDLERHCPVHYDEKPYKCELYKYRCAMKTNLKSHVQLKHSIFDSFHCSKCDLQCSTKAALQQYSHEHQPTQPLQCSGCSYSAPPRGRSRSTAL</sequence>
<dbReference type="AlphaFoldDB" id="A0A6P6J7V8"/>
<evidence type="ECO:0000256" key="2">
    <source>
        <dbReference type="ARBA" id="ARBA00022737"/>
    </source>
</evidence>
<evidence type="ECO:0000256" key="1">
    <source>
        <dbReference type="ARBA" id="ARBA00022723"/>
    </source>
</evidence>
<dbReference type="InterPro" id="IPR013087">
    <property type="entry name" value="Znf_C2H2_type"/>
</dbReference>
<evidence type="ECO:0000259" key="6">
    <source>
        <dbReference type="PROSITE" id="PS50157"/>
    </source>
</evidence>
<dbReference type="OrthoDB" id="8961187at2759"/>
<keyword evidence="7" id="KW-1185">Reference proteome</keyword>
<dbReference type="InterPro" id="IPR036236">
    <property type="entry name" value="Znf_C2H2_sf"/>
</dbReference>
<feature type="domain" description="C2H2-type" evidence="6">
    <location>
        <begin position="34"/>
        <end position="61"/>
    </location>
</feature>
<dbReference type="SMART" id="SM00355">
    <property type="entry name" value="ZnF_C2H2"/>
    <property type="match status" value="3"/>
</dbReference>
<proteinExistence type="predicted"/>